<feature type="transmembrane region" description="Helical" evidence="1">
    <location>
        <begin position="6"/>
        <end position="23"/>
    </location>
</feature>
<dbReference type="Proteomes" id="UP000184389">
    <property type="component" value="Unassembled WGS sequence"/>
</dbReference>
<dbReference type="EMBL" id="FQXR01000023">
    <property type="protein sequence ID" value="SHI20191.1"/>
    <property type="molecule type" value="Genomic_DNA"/>
</dbReference>
<reference evidence="2 3" key="1">
    <citation type="submission" date="2016-11" db="EMBL/GenBank/DDBJ databases">
        <authorList>
            <person name="Jaros S."/>
            <person name="Januszkiewicz K."/>
            <person name="Wedrychowicz H."/>
        </authorList>
    </citation>
    <scope>NUCLEOTIDE SEQUENCE [LARGE SCALE GENOMIC DNA]</scope>
    <source>
        <strain evidence="2 3">DSM 13106</strain>
    </source>
</reference>
<sequence>MITTVINKLIMYIAVCGLLPLVIKKTLLNKLDKKVSEFLNLIIITILNIAYIHHLTTVYNVKLFNNITLKNILISITCSILFFVLLDKKLDPLLDKLFVSSAAKYNKNIEELFQHPVIMFIRVCLVAPIAEEVLIRGFVFKHTWT</sequence>
<proteinExistence type="predicted"/>
<dbReference type="STRING" id="1123281.SAMN02745180_02825"/>
<feature type="transmembrane region" description="Helical" evidence="1">
    <location>
        <begin position="35"/>
        <end position="55"/>
    </location>
</feature>
<evidence type="ECO:0000256" key="1">
    <source>
        <dbReference type="SAM" id="Phobius"/>
    </source>
</evidence>
<accession>A0A1M5Z7M0</accession>
<feature type="transmembrane region" description="Helical" evidence="1">
    <location>
        <begin position="67"/>
        <end position="86"/>
    </location>
</feature>
<dbReference type="AlphaFoldDB" id="A0A1M5Z7M0"/>
<dbReference type="OrthoDB" id="4177129at2"/>
<keyword evidence="1" id="KW-0812">Transmembrane</keyword>
<organism evidence="2 3">
    <name type="scientific">Sporanaerobacter acetigenes DSM 13106</name>
    <dbReference type="NCBI Taxonomy" id="1123281"/>
    <lineage>
        <taxon>Bacteria</taxon>
        <taxon>Bacillati</taxon>
        <taxon>Bacillota</taxon>
        <taxon>Tissierellia</taxon>
        <taxon>Tissierellales</taxon>
        <taxon>Sporanaerobacteraceae</taxon>
        <taxon>Sporanaerobacter</taxon>
    </lineage>
</organism>
<keyword evidence="3" id="KW-1185">Reference proteome</keyword>
<name>A0A1M5Z7M0_9FIRM</name>
<evidence type="ECO:0000313" key="3">
    <source>
        <dbReference type="Proteomes" id="UP000184389"/>
    </source>
</evidence>
<evidence type="ECO:0000313" key="2">
    <source>
        <dbReference type="EMBL" id="SHI20191.1"/>
    </source>
</evidence>
<keyword evidence="1" id="KW-0472">Membrane</keyword>
<gene>
    <name evidence="2" type="ORF">SAMN02745180_02825</name>
</gene>
<protein>
    <submittedName>
        <fullName evidence="2">Uncharacterized protein</fullName>
    </submittedName>
</protein>
<keyword evidence="1" id="KW-1133">Transmembrane helix</keyword>